<feature type="region of interest" description="Disordered" evidence="5">
    <location>
        <begin position="265"/>
        <end position="294"/>
    </location>
</feature>
<dbReference type="AlphaFoldDB" id="A0A1L9R9Q5"/>
<evidence type="ECO:0000256" key="2">
    <source>
        <dbReference type="ARBA" id="ARBA00022692"/>
    </source>
</evidence>
<keyword evidence="3 6" id="KW-1133">Transmembrane helix</keyword>
<dbReference type="InterPro" id="IPR036259">
    <property type="entry name" value="MFS_trans_sf"/>
</dbReference>
<evidence type="ECO:0000256" key="3">
    <source>
        <dbReference type="ARBA" id="ARBA00022989"/>
    </source>
</evidence>
<feature type="transmembrane region" description="Helical" evidence="6">
    <location>
        <begin position="179"/>
        <end position="199"/>
    </location>
</feature>
<accession>A0A1L9R9Q5</accession>
<feature type="compositionally biased region" description="Basic and acidic residues" evidence="5">
    <location>
        <begin position="1"/>
        <end position="14"/>
    </location>
</feature>
<feature type="transmembrane region" description="Helical" evidence="6">
    <location>
        <begin position="239"/>
        <end position="259"/>
    </location>
</feature>
<dbReference type="Pfam" id="PF07690">
    <property type="entry name" value="MFS_1"/>
    <property type="match status" value="1"/>
</dbReference>
<dbReference type="SUPFAM" id="SSF103473">
    <property type="entry name" value="MFS general substrate transporter"/>
    <property type="match status" value="1"/>
</dbReference>
<keyword evidence="4 6" id="KW-0472">Membrane</keyword>
<feature type="transmembrane region" description="Helical" evidence="6">
    <location>
        <begin position="475"/>
        <end position="498"/>
    </location>
</feature>
<evidence type="ECO:0000313" key="7">
    <source>
        <dbReference type="EMBL" id="OJJ31597.1"/>
    </source>
</evidence>
<feature type="transmembrane region" description="Helical" evidence="6">
    <location>
        <begin position="145"/>
        <end position="167"/>
    </location>
</feature>
<keyword evidence="8" id="KW-1185">Reference proteome</keyword>
<evidence type="ECO:0000256" key="5">
    <source>
        <dbReference type="SAM" id="MobiDB-lite"/>
    </source>
</evidence>
<dbReference type="PANTHER" id="PTHR23507">
    <property type="entry name" value="ZGC:174356"/>
    <property type="match status" value="1"/>
</dbReference>
<evidence type="ECO:0000256" key="4">
    <source>
        <dbReference type="ARBA" id="ARBA00023136"/>
    </source>
</evidence>
<feature type="transmembrane region" description="Helical" evidence="6">
    <location>
        <begin position="120"/>
        <end position="138"/>
    </location>
</feature>
<feature type="transmembrane region" description="Helical" evidence="6">
    <location>
        <begin position="418"/>
        <end position="435"/>
    </location>
</feature>
<sequence>MSPDPNDRFDREDAPFLSADSPDHSHAKRRPGNHEVHDASVQKIRFRLMVTLFAIVLAVEMGFIMFSGPLIRIYESVTCRKHYREYDPSQIGADGNVDEKLCKINEVQTELAAIQGYMEFFDGLICALMAIPYGLLADRKGRKPVICLCIPAYAINISIVLLVLWFSDTLPLRTVWLGSLAWFFSGGHVVTFAVVWTMMADVTTEDERATIFFRFGVASMAADFISSAISSWLMAMNPWIPLLIGMSMAAVGFLTTLTLPETKHAFKPRAPEPESPIELSRMSSDEDGELHRRKSHDYEDDYNATVDEVPETKPTTKQPPPPTLRARLRMYLSPYVFIFRNRQILLLLVAFLVYRLSRGSSWFLVQYISLRYKWTLARANFLVSFKPALSIPLFLFGIPALKKHFFRSLTAKEKDLRLARLSIVCLAIGTLGIGISPNIEMLIPSLMTQTTGSGFTFLTRSLITTLVKREETARLFTVIEILQSVGNVIASLSITTVFQLGLKIGGFWTGLAWMMTSTAFCGVGLSIWSFRIPPTVIVEDYDAARVHTS</sequence>
<keyword evidence="2 6" id="KW-0812">Transmembrane</keyword>
<evidence type="ECO:0000256" key="1">
    <source>
        <dbReference type="ARBA" id="ARBA00004141"/>
    </source>
</evidence>
<dbReference type="EMBL" id="KV878216">
    <property type="protein sequence ID" value="OJJ31597.1"/>
    <property type="molecule type" value="Genomic_DNA"/>
</dbReference>
<feature type="region of interest" description="Disordered" evidence="5">
    <location>
        <begin position="302"/>
        <end position="321"/>
    </location>
</feature>
<dbReference type="GO" id="GO:0022857">
    <property type="term" value="F:transmembrane transporter activity"/>
    <property type="evidence" value="ECO:0007669"/>
    <property type="project" value="InterPro"/>
</dbReference>
<dbReference type="GO" id="GO:0016020">
    <property type="term" value="C:membrane"/>
    <property type="evidence" value="ECO:0007669"/>
    <property type="project" value="UniProtKB-SubCell"/>
</dbReference>
<feature type="transmembrane region" description="Helical" evidence="6">
    <location>
        <begin position="376"/>
        <end position="398"/>
    </location>
</feature>
<evidence type="ECO:0000313" key="8">
    <source>
        <dbReference type="Proteomes" id="UP000184383"/>
    </source>
</evidence>
<dbReference type="PANTHER" id="PTHR23507:SF31">
    <property type="entry name" value="TRANSPORTER, PUTATIVE (AFU_ORTHOLOGUE AFUA_2G14230)-RELATED"/>
    <property type="match status" value="1"/>
</dbReference>
<evidence type="ECO:0008006" key="9">
    <source>
        <dbReference type="Google" id="ProtNLM"/>
    </source>
</evidence>
<feature type="transmembrane region" description="Helical" evidence="6">
    <location>
        <begin position="510"/>
        <end position="530"/>
    </location>
</feature>
<dbReference type="GeneID" id="63749480"/>
<dbReference type="Proteomes" id="UP000184383">
    <property type="component" value="Unassembled WGS sequence"/>
</dbReference>
<name>A0A1L9R9Q5_ASPWE</name>
<feature type="transmembrane region" description="Helical" evidence="6">
    <location>
        <begin position="335"/>
        <end position="356"/>
    </location>
</feature>
<reference evidence="8" key="1">
    <citation type="journal article" date="2017" name="Genome Biol.">
        <title>Comparative genomics reveals high biological diversity and specific adaptations in the industrially and medically important fungal genus Aspergillus.</title>
        <authorList>
            <person name="de Vries R.P."/>
            <person name="Riley R."/>
            <person name="Wiebenga A."/>
            <person name="Aguilar-Osorio G."/>
            <person name="Amillis S."/>
            <person name="Uchima C.A."/>
            <person name="Anderluh G."/>
            <person name="Asadollahi M."/>
            <person name="Askin M."/>
            <person name="Barry K."/>
            <person name="Battaglia E."/>
            <person name="Bayram O."/>
            <person name="Benocci T."/>
            <person name="Braus-Stromeyer S.A."/>
            <person name="Caldana C."/>
            <person name="Canovas D."/>
            <person name="Cerqueira G.C."/>
            <person name="Chen F."/>
            <person name="Chen W."/>
            <person name="Choi C."/>
            <person name="Clum A."/>
            <person name="Dos Santos R.A."/>
            <person name="Damasio A.R."/>
            <person name="Diallinas G."/>
            <person name="Emri T."/>
            <person name="Fekete E."/>
            <person name="Flipphi M."/>
            <person name="Freyberg S."/>
            <person name="Gallo A."/>
            <person name="Gournas C."/>
            <person name="Habgood R."/>
            <person name="Hainaut M."/>
            <person name="Harispe M.L."/>
            <person name="Henrissat B."/>
            <person name="Hilden K.S."/>
            <person name="Hope R."/>
            <person name="Hossain A."/>
            <person name="Karabika E."/>
            <person name="Karaffa L."/>
            <person name="Karanyi Z."/>
            <person name="Krasevec N."/>
            <person name="Kuo A."/>
            <person name="Kusch H."/>
            <person name="LaButti K."/>
            <person name="Lagendijk E.L."/>
            <person name="Lapidus A."/>
            <person name="Levasseur A."/>
            <person name="Lindquist E."/>
            <person name="Lipzen A."/>
            <person name="Logrieco A.F."/>
            <person name="MacCabe A."/>
            <person name="Maekelae M.R."/>
            <person name="Malavazi I."/>
            <person name="Melin P."/>
            <person name="Meyer V."/>
            <person name="Mielnichuk N."/>
            <person name="Miskei M."/>
            <person name="Molnar A.P."/>
            <person name="Mule G."/>
            <person name="Ngan C.Y."/>
            <person name="Orejas M."/>
            <person name="Orosz E."/>
            <person name="Ouedraogo J.P."/>
            <person name="Overkamp K.M."/>
            <person name="Park H.-S."/>
            <person name="Perrone G."/>
            <person name="Piumi F."/>
            <person name="Punt P.J."/>
            <person name="Ram A.F."/>
            <person name="Ramon A."/>
            <person name="Rauscher S."/>
            <person name="Record E."/>
            <person name="Riano-Pachon D.M."/>
            <person name="Robert V."/>
            <person name="Roehrig J."/>
            <person name="Ruller R."/>
            <person name="Salamov A."/>
            <person name="Salih N.S."/>
            <person name="Samson R.A."/>
            <person name="Sandor E."/>
            <person name="Sanguinetti M."/>
            <person name="Schuetze T."/>
            <person name="Sepcic K."/>
            <person name="Shelest E."/>
            <person name="Sherlock G."/>
            <person name="Sophianopoulou V."/>
            <person name="Squina F.M."/>
            <person name="Sun H."/>
            <person name="Susca A."/>
            <person name="Todd R.B."/>
            <person name="Tsang A."/>
            <person name="Unkles S.E."/>
            <person name="van de Wiele N."/>
            <person name="van Rossen-Uffink D."/>
            <person name="Oliveira J.V."/>
            <person name="Vesth T.C."/>
            <person name="Visser J."/>
            <person name="Yu J.-H."/>
            <person name="Zhou M."/>
            <person name="Andersen M.R."/>
            <person name="Archer D.B."/>
            <person name="Baker S.E."/>
            <person name="Benoit I."/>
            <person name="Brakhage A.A."/>
            <person name="Braus G.H."/>
            <person name="Fischer R."/>
            <person name="Frisvad J.C."/>
            <person name="Goldman G.H."/>
            <person name="Houbraken J."/>
            <person name="Oakley B."/>
            <person name="Pocsi I."/>
            <person name="Scazzocchio C."/>
            <person name="Seiboth B."/>
            <person name="vanKuyk P.A."/>
            <person name="Wortman J."/>
            <person name="Dyer P.S."/>
            <person name="Grigoriev I.V."/>
        </authorList>
    </citation>
    <scope>NUCLEOTIDE SEQUENCE [LARGE SCALE GENOMIC DNA]</scope>
    <source>
        <strain evidence="8">DTO 134E9</strain>
    </source>
</reference>
<comment type="subcellular location">
    <subcellularLocation>
        <location evidence="1">Membrane</location>
        <topology evidence="1">Multi-pass membrane protein</topology>
    </subcellularLocation>
</comment>
<gene>
    <name evidence="7" type="ORF">ASPWEDRAFT_32219</name>
</gene>
<proteinExistence type="predicted"/>
<dbReference type="VEuPathDB" id="FungiDB:ASPWEDRAFT_32219"/>
<organism evidence="7 8">
    <name type="scientific">Aspergillus wentii DTO 134E9</name>
    <dbReference type="NCBI Taxonomy" id="1073089"/>
    <lineage>
        <taxon>Eukaryota</taxon>
        <taxon>Fungi</taxon>
        <taxon>Dikarya</taxon>
        <taxon>Ascomycota</taxon>
        <taxon>Pezizomycotina</taxon>
        <taxon>Eurotiomycetes</taxon>
        <taxon>Eurotiomycetidae</taxon>
        <taxon>Eurotiales</taxon>
        <taxon>Aspergillaceae</taxon>
        <taxon>Aspergillus</taxon>
        <taxon>Aspergillus subgen. Cremei</taxon>
    </lineage>
</organism>
<dbReference type="Gene3D" id="1.20.1250.20">
    <property type="entry name" value="MFS general substrate transporter like domains"/>
    <property type="match status" value="1"/>
</dbReference>
<protein>
    <recommendedName>
        <fullName evidence="9">Major facilitator superfamily (MFS) profile domain-containing protein</fullName>
    </recommendedName>
</protein>
<feature type="region of interest" description="Disordered" evidence="5">
    <location>
        <begin position="1"/>
        <end position="35"/>
    </location>
</feature>
<feature type="transmembrane region" description="Helical" evidence="6">
    <location>
        <begin position="211"/>
        <end position="233"/>
    </location>
</feature>
<feature type="transmembrane region" description="Helical" evidence="6">
    <location>
        <begin position="46"/>
        <end position="66"/>
    </location>
</feature>
<dbReference type="RefSeq" id="XP_040685274.1">
    <property type="nucleotide sequence ID" value="XM_040833632.1"/>
</dbReference>
<dbReference type="OrthoDB" id="194139at2759"/>
<evidence type="ECO:0000256" key="6">
    <source>
        <dbReference type="SAM" id="Phobius"/>
    </source>
</evidence>
<dbReference type="InterPro" id="IPR011701">
    <property type="entry name" value="MFS"/>
</dbReference>
<dbReference type="CDD" id="cd06174">
    <property type="entry name" value="MFS"/>
    <property type="match status" value="1"/>
</dbReference>
<feature type="transmembrane region" description="Helical" evidence="6">
    <location>
        <begin position="441"/>
        <end position="463"/>
    </location>
</feature>